<proteinExistence type="inferred from homology"/>
<comment type="similarity">
    <text evidence="1">Belongs to the peptidase M42 family.</text>
</comment>
<gene>
    <name evidence="6" type="ORF">LCGC14_0094990</name>
</gene>
<keyword evidence="4" id="KW-0479">Metal-binding</keyword>
<dbReference type="InterPro" id="IPR008007">
    <property type="entry name" value="Peptidase_M42"/>
</dbReference>
<comment type="caution">
    <text evidence="6">The sequence shown here is derived from an EMBL/GenBank/DDBJ whole genome shotgun (WGS) entry which is preliminary data.</text>
</comment>
<dbReference type="Pfam" id="PF05343">
    <property type="entry name" value="Peptidase_M42"/>
    <property type="match status" value="1"/>
</dbReference>
<dbReference type="PANTHER" id="PTHR32481">
    <property type="entry name" value="AMINOPEPTIDASE"/>
    <property type="match status" value="1"/>
</dbReference>
<reference evidence="6" key="1">
    <citation type="journal article" date="2015" name="Nature">
        <title>Complex archaea that bridge the gap between prokaryotes and eukaryotes.</title>
        <authorList>
            <person name="Spang A."/>
            <person name="Saw J.H."/>
            <person name="Jorgensen S.L."/>
            <person name="Zaremba-Niedzwiedzka K."/>
            <person name="Martijn J."/>
            <person name="Lind A.E."/>
            <person name="van Eijk R."/>
            <person name="Schleper C."/>
            <person name="Guy L."/>
            <person name="Ettema T.J."/>
        </authorList>
    </citation>
    <scope>NUCLEOTIDE SEQUENCE</scope>
</reference>
<protein>
    <recommendedName>
        <fullName evidence="7">Peptidase M42 family protein</fullName>
    </recommendedName>
</protein>
<keyword evidence="3" id="KW-0645">Protease</keyword>
<dbReference type="Gene3D" id="3.40.630.10">
    <property type="entry name" value="Zn peptidases"/>
    <property type="match status" value="1"/>
</dbReference>
<evidence type="ECO:0000256" key="1">
    <source>
        <dbReference type="ARBA" id="ARBA00006272"/>
    </source>
</evidence>
<dbReference type="GO" id="GO:0006508">
    <property type="term" value="P:proteolysis"/>
    <property type="evidence" value="ECO:0007669"/>
    <property type="project" value="UniProtKB-KW"/>
</dbReference>
<accession>A0A0F9XW16</accession>
<evidence type="ECO:0008006" key="7">
    <source>
        <dbReference type="Google" id="ProtNLM"/>
    </source>
</evidence>
<dbReference type="GO" id="GO:0046872">
    <property type="term" value="F:metal ion binding"/>
    <property type="evidence" value="ECO:0007669"/>
    <property type="project" value="UniProtKB-KW"/>
</dbReference>
<sequence>MRAESVDFLRQYLNTPSPTSFEGPGQRVWCDYARPFADEVHTDAYGNCAAVLNPDATPRIVLDGHGDEVGMIVKFITDEGFLRVQFLGQVDAVRMPGQRVHIRTRKGPVLGVVALLPMHIARQLADEKKDQDMAVHDLAIDIGAKDGKEARKRVAVGDSITIAADFEMLTDDVFTARGTDDRLGTFTAIETLRLLAEKRDTLDCCVIAHSAVQEEVGMFGAYMAAFNLRADAVIAIETGIATDTPDVDPKRFGEINVGGGPLIHIGRENHPAIIERLRAAAKARKITLQINAFMEDHGTDASSFYMQMGGIPSAVVCVPTRYIHSPIGTARLSDLAETIELLETFCSNIKTNDVFRVEI</sequence>
<evidence type="ECO:0000256" key="4">
    <source>
        <dbReference type="ARBA" id="ARBA00022723"/>
    </source>
</evidence>
<dbReference type="GO" id="GO:0004177">
    <property type="term" value="F:aminopeptidase activity"/>
    <property type="evidence" value="ECO:0007669"/>
    <property type="project" value="UniProtKB-KW"/>
</dbReference>
<dbReference type="AlphaFoldDB" id="A0A0F9XW16"/>
<keyword evidence="2" id="KW-0031">Aminopeptidase</keyword>
<evidence type="ECO:0000256" key="3">
    <source>
        <dbReference type="ARBA" id="ARBA00022670"/>
    </source>
</evidence>
<organism evidence="6">
    <name type="scientific">marine sediment metagenome</name>
    <dbReference type="NCBI Taxonomy" id="412755"/>
    <lineage>
        <taxon>unclassified sequences</taxon>
        <taxon>metagenomes</taxon>
        <taxon>ecological metagenomes</taxon>
    </lineage>
</organism>
<evidence type="ECO:0000256" key="5">
    <source>
        <dbReference type="ARBA" id="ARBA00022801"/>
    </source>
</evidence>
<dbReference type="Gene3D" id="2.40.30.40">
    <property type="entry name" value="Peptidase M42, domain 2"/>
    <property type="match status" value="1"/>
</dbReference>
<dbReference type="PANTHER" id="PTHR32481:SF20">
    <property type="entry name" value="AMINOPEPTIDASE YSDC"/>
    <property type="match status" value="1"/>
</dbReference>
<evidence type="ECO:0000256" key="2">
    <source>
        <dbReference type="ARBA" id="ARBA00022438"/>
    </source>
</evidence>
<name>A0A0F9XW16_9ZZZZ</name>
<dbReference type="InterPro" id="IPR051464">
    <property type="entry name" value="Peptidase_M42_aminopept"/>
</dbReference>
<dbReference type="PIRSF" id="PIRSF001123">
    <property type="entry name" value="PepA_GA"/>
    <property type="match status" value="1"/>
</dbReference>
<dbReference type="SUPFAM" id="SSF53187">
    <property type="entry name" value="Zn-dependent exopeptidases"/>
    <property type="match status" value="1"/>
</dbReference>
<dbReference type="EMBL" id="LAZR01000026">
    <property type="protein sequence ID" value="KKO03572.1"/>
    <property type="molecule type" value="Genomic_DNA"/>
</dbReference>
<evidence type="ECO:0000313" key="6">
    <source>
        <dbReference type="EMBL" id="KKO03572.1"/>
    </source>
</evidence>
<dbReference type="InterPro" id="IPR023367">
    <property type="entry name" value="Peptidase_M42_dom2"/>
</dbReference>
<keyword evidence="5" id="KW-0378">Hydrolase</keyword>
<dbReference type="SUPFAM" id="SSF101821">
    <property type="entry name" value="Aminopeptidase/glucanase lid domain"/>
    <property type="match status" value="1"/>
</dbReference>